<comment type="function">
    <text evidence="13">Encodes for at least two polypeptides: protease (PR) and reverse transcriptase (RT). The protease processes the polyprotein in cis. Reverse transcriptase is multifunctional enzyme that converts the viral RNA genome into dsDNA in viral cytoplasmic capsids. This enzyme displays a DNA polymerase activity that can copy either DNA or RNA templates, and a ribonuclease H (RNase H) activity that cleaves the RNA strand of RNA-DNA heteroduplexes in a partially processive 3'- to 5'-endonucleasic mode. Neo-synthesized pregenomic RNA (pgRNA) are encapsidated, and reverse-transcribed inside the nucleocapsid. Partial (+)DNA is synthesized from the (-)DNA template and generates the relaxed circular DNA (RC-DNA) genome. After budding and infection, the RC-DNA migrates in the nucleus, and is converted into a plasmid-like covalently closed circular DNA (cccDNA).</text>
</comment>
<dbReference type="PROSITE" id="PS50158">
    <property type="entry name" value="ZF_CCHC"/>
    <property type="match status" value="1"/>
</dbReference>
<evidence type="ECO:0000256" key="13">
    <source>
        <dbReference type="ARBA" id="ARBA00025678"/>
    </source>
</evidence>
<organism evidence="18 19">
    <name type="scientific">Vaccinivirus cadovaccinii</name>
    <dbReference type="NCBI Taxonomy" id="3052813"/>
    <lineage>
        <taxon>Viruses</taxon>
        <taxon>Riboviria</taxon>
        <taxon>Pararnavirae</taxon>
        <taxon>Artverviricota</taxon>
        <taxon>Revtraviricetes</taxon>
        <taxon>Ortervirales</taxon>
        <taxon>Caulimoviridae</taxon>
        <taxon>Vaccinivirus</taxon>
    </lineage>
</organism>
<feature type="region of interest" description="Disordered" evidence="15">
    <location>
        <begin position="1559"/>
        <end position="1623"/>
    </location>
</feature>
<feature type="compositionally biased region" description="Polar residues" evidence="15">
    <location>
        <begin position="626"/>
        <end position="635"/>
    </location>
</feature>
<dbReference type="Pfam" id="PF22909">
    <property type="entry name" value="Caulimovir_coat_dom"/>
    <property type="match status" value="1"/>
</dbReference>
<evidence type="ECO:0000259" key="17">
    <source>
        <dbReference type="PROSITE" id="PS50878"/>
    </source>
</evidence>
<dbReference type="Proteomes" id="UP000204371">
    <property type="component" value="Segment"/>
</dbReference>
<dbReference type="Pfam" id="PF00078">
    <property type="entry name" value="RVT_1"/>
    <property type="match status" value="1"/>
</dbReference>
<dbReference type="CDD" id="cd00303">
    <property type="entry name" value="retropepsin_like"/>
    <property type="match status" value="1"/>
</dbReference>
<dbReference type="Pfam" id="PF17917">
    <property type="entry name" value="RT_RNaseH"/>
    <property type="match status" value="1"/>
</dbReference>
<dbReference type="InterPro" id="IPR028919">
    <property type="entry name" value="Viral_movement"/>
</dbReference>
<keyword evidence="7" id="KW-0255">Endonuclease</keyword>
<dbReference type="GO" id="GO:0008270">
    <property type="term" value="F:zinc ion binding"/>
    <property type="evidence" value="ECO:0007669"/>
    <property type="project" value="UniProtKB-KW"/>
</dbReference>
<dbReference type="GO" id="GO:0004519">
    <property type="term" value="F:endonuclease activity"/>
    <property type="evidence" value="ECO:0007669"/>
    <property type="project" value="UniProtKB-KW"/>
</dbReference>
<feature type="compositionally biased region" description="Basic and acidic residues" evidence="15">
    <location>
        <begin position="1605"/>
        <end position="1623"/>
    </location>
</feature>
<feature type="region of interest" description="Disordered" evidence="15">
    <location>
        <begin position="626"/>
        <end position="660"/>
    </location>
</feature>
<evidence type="ECO:0000256" key="3">
    <source>
        <dbReference type="ARBA" id="ARBA00022679"/>
    </source>
</evidence>
<dbReference type="EMBL" id="KT148886">
    <property type="protein sequence ID" value="ALN12435.1"/>
    <property type="molecule type" value="Genomic_DNA"/>
</dbReference>
<dbReference type="Pfam" id="PF01107">
    <property type="entry name" value="MP"/>
    <property type="match status" value="1"/>
</dbReference>
<evidence type="ECO:0000256" key="9">
    <source>
        <dbReference type="ARBA" id="ARBA00022801"/>
    </source>
</evidence>
<dbReference type="SUPFAM" id="SSF50630">
    <property type="entry name" value="Acid proteases"/>
    <property type="match status" value="1"/>
</dbReference>
<dbReference type="InterPro" id="IPR021109">
    <property type="entry name" value="Peptidase_aspartic_dom_sf"/>
</dbReference>
<evidence type="ECO:0000256" key="6">
    <source>
        <dbReference type="ARBA" id="ARBA00022750"/>
    </source>
</evidence>
<name>A0A0S2A4A7_9VIRU</name>
<feature type="compositionally biased region" description="Acidic residues" evidence="15">
    <location>
        <begin position="1051"/>
        <end position="1068"/>
    </location>
</feature>
<dbReference type="PROSITE" id="PS50878">
    <property type="entry name" value="RT_POL"/>
    <property type="match status" value="1"/>
</dbReference>
<proteinExistence type="predicted"/>
<keyword evidence="4" id="KW-0548">Nucleotidyltransferase</keyword>
<dbReference type="GO" id="GO:0006508">
    <property type="term" value="P:proteolysis"/>
    <property type="evidence" value="ECO:0007669"/>
    <property type="project" value="UniProtKB-KW"/>
</dbReference>
<keyword evidence="8 14" id="KW-0863">Zinc-finger</keyword>
<dbReference type="GO" id="GO:0004190">
    <property type="term" value="F:aspartic-type endopeptidase activity"/>
    <property type="evidence" value="ECO:0007669"/>
    <property type="project" value="UniProtKB-KW"/>
</dbReference>
<keyword evidence="12" id="KW-0695">RNA-directed DNA polymerase</keyword>
<feature type="domain" description="CCHC-type" evidence="16">
    <location>
        <begin position="997"/>
        <end position="1012"/>
    </location>
</feature>
<dbReference type="InterPro" id="IPR051320">
    <property type="entry name" value="Viral_Replic_Matur_Polypro"/>
</dbReference>
<evidence type="ECO:0000256" key="2">
    <source>
        <dbReference type="ARBA" id="ARBA00022670"/>
    </source>
</evidence>
<dbReference type="PROSITE" id="PS00141">
    <property type="entry name" value="ASP_PROTEASE"/>
    <property type="match status" value="1"/>
</dbReference>
<dbReference type="GO" id="GO:0003676">
    <property type="term" value="F:nucleic acid binding"/>
    <property type="evidence" value="ECO:0007669"/>
    <property type="project" value="InterPro"/>
</dbReference>
<dbReference type="Gene3D" id="2.40.70.10">
    <property type="entry name" value="Acid Proteases"/>
    <property type="match status" value="1"/>
</dbReference>
<dbReference type="PANTHER" id="PTHR33064">
    <property type="entry name" value="POL PROTEIN"/>
    <property type="match status" value="1"/>
</dbReference>
<keyword evidence="9" id="KW-0378">Hydrolase</keyword>
<keyword evidence="10" id="KW-0862">Zinc</keyword>
<keyword evidence="2" id="KW-0645">Protease</keyword>
<dbReference type="CDD" id="cd01647">
    <property type="entry name" value="RT_LTR"/>
    <property type="match status" value="1"/>
</dbReference>
<dbReference type="EC" id="2.7.7.49" evidence="1"/>
<evidence type="ECO:0000313" key="19">
    <source>
        <dbReference type="Proteomes" id="UP000204371"/>
    </source>
</evidence>
<evidence type="ECO:0000256" key="7">
    <source>
        <dbReference type="ARBA" id="ARBA00022759"/>
    </source>
</evidence>
<dbReference type="InterPro" id="IPR043128">
    <property type="entry name" value="Rev_trsase/Diguanyl_cyclase"/>
</dbReference>
<evidence type="ECO:0000256" key="11">
    <source>
        <dbReference type="ARBA" id="ARBA00022842"/>
    </source>
</evidence>
<evidence type="ECO:0000256" key="5">
    <source>
        <dbReference type="ARBA" id="ARBA00022722"/>
    </source>
</evidence>
<keyword evidence="3" id="KW-0808">Transferase</keyword>
<dbReference type="InterPro" id="IPR001878">
    <property type="entry name" value="Znf_CCHC"/>
</dbReference>
<dbReference type="Gene3D" id="3.10.10.10">
    <property type="entry name" value="HIV Type 1 Reverse Transcriptase, subunit A, domain 1"/>
    <property type="match status" value="1"/>
</dbReference>
<protein>
    <recommendedName>
        <fullName evidence="1">RNA-directed DNA polymerase</fullName>
        <ecNumber evidence="1">2.7.7.49</ecNumber>
    </recommendedName>
</protein>
<sequence length="2597" mass="301680">MSGFKLSSPSDEDLNRWLTDELDRVQNKIIGKVKDVDPDHVAMAEPGENHLRNGKVLIHQMNRMFATINTMFEKQLWFEQRQKVLFQNLWDFLNSYDENQKAQQKALKDSQDNIALATRNIARMLEQVKGIEEVINTVFQTIEGILNVNKQFMTAEKQREQILQSQLKQIKDQLAEPVVLSKPVSDPALEGHLKSINRGVKNLVERAELLIDYEELAAKIGKNISTQGIAVSERSKSFMSFDHPKPVESVLPKARMFSMFAGGKPKSSIVRSLELEVEEQPKVLKDYKVPKLSVKQLYEQGSMMQRNAYRIKQIERKIPYDPNTKVIHLVDKGEMDRMKAKGYEYVHFGAVQVVFRLLARRDLNCSVLSICRDNRLKSLQKGLLGALQASLNNQVAYFVCIPNFSCTIEDAHEALVLCVQTHGTDFKEGYTDLAIEYIVTYKFMTSDMEAMSKLKATEGFNSMVISDRNNHTISHTKKIDWKELNQSEFPKEWSINSEEPPEAKSSSVITGIYQHENGNISMRFHQAGEGSSHSKAQTHPVHIFDDEPIQLDVSKSGRPKARMIRASTRKEVVVELHDINSIREISDEKLDEIYATTSDPQYFNYTVLPEMQRRINQGISVRAISQSVNRPSTSGDSKEVPITSEVPSSSTLEGKGKTKKFTPAGSSIKLPLITGVPTGKPNEFNTERYKPRIEPNPAVSPNGVWLDIDNNPDPRGNIDEWVNTMNMLIVSETGKAWSPDEARTYYACTFKGIARKWFDKYKETDEYVLWLSTIERSKSPSDFATCLYKQFCREQDPSKKEKDLEILKGKLVNLTISDLKYFLSYVNEYNLAYYNLGIFNNNTYRDMFIQKLPDPWKEYLTNERAKEAGNEEWTLGNLIEFVKTKLADLAIQAWRAKRMQKLYSKSGLSFCQHLIDIPTQWGGRNKELKHKKKGKKIKSFKRYKFRKSKKKGFEKSKINPQKNFKRRFKQKSGKEIEDRKKQSKSKPTSSKGVANVCWNCNQQGHFSRECPRKNARLIELQEAADTWEIPLMRIEEDDDYSDTSSIYSLETESDSESSDSDQESEDEDTVRMIKTQFGIKTIRLNNWPHDTQEIGDVVSFEAILEYEKFECDFCKTSADQYTPVIQRSDLSKEGTISYHTWCFTSLVMRETKNAEVPQLVQREVDLAKLRDAKKKFEQAQLKEEQERLRATRRPVILEVYDDAEELEEMSKIGGHLEELSIKLRRPVAASPGATSSNPLEENVDTPKDLKGQILLCPIFKGPIPKRTEADWKREEEERNRKLVESYRKLKLFERYKEVRNEVLQQIPQHQIPINTIITVKSSPTEMLADIEKLMEEVKKLQQKESTPEDKPDATPEFRHKDNSIYISAAFRFKGYEEYHLHCLVDTGASITLATQWAIPEEKWITIPHGNEIKITVANGETCKIDKYATNVPIYISGIKFTIEKVLQFNKQGCDFLIGNDFFMKYAPYTQYPDRISIAKNGISYITNVVERPVSVAYRKEFLERRKIPDHQQSHKVKCGENYKVQKQAQENDFTIEDYGTTDSEAEEPIYDAIYDKGFQPIESDDEPNDEIQPINDEPNEEVRPGFQPIESNDEPNNEIQPSNDEPNKEVRPKPTKDIRPKPITEEDFQAELRLVEAHYEKQARPKQRPNLNVLEEQISRCSIEELTKQLEPNISDNPIHKWDVTQTYADIQLKDPYALIRVKPMPYSAEDEAEFERQLEEQLKLELIQPSKSPHSSPAFCVRNHAEIKRQKARIVINYKELNRVTKDDGYFLPNLETLVYQVAEARVFSKFDCKSGYWQIKLTPESIPLTAFSTPKGQYEWKVLPFGLKNAPNIFQRRMDKIFKDCYQFCGVYVDDILVFSKDKEEHLLHLDIIINKIVQNGIIIGRTKYELVRESIDFLGVTICKGKIKLQPHILTHLMEFPDKLKDRLQVQQFLGCVNYAGKFIQRLAELCSVLHTKLKKDHKWKFTEDDVKRVQLIKKVCANLPELTLPPPTWKIVLQTDASDHHWAGTIGAISPDKKEEVICAYRSGTFKPAEQNYSTQEKEVLAIIRTIQKAKIFVLKPFLVRTDSKFAALFLDKKINESLARGRLIRWQIMLRQYYLDIEHIPGVSNYLPNALTREMAGCNIIYQIKMVNHGKAPRMDLRDVITSKARARENQQLENEDIHWKQHLASTSRSFAKRKDVPMPSPIPPPFEYKTYRRLTEEQKSQLDWLTSSWHTVDQDTFFDVLKAMAKEFEGLNKLKNGNPAKRVKTSREAKLARWKAQPKKFTFFEEWRTILLRRLRNWTNGATIMDEELYQRIINTPCRAQLQWWSQLNKLWQYQPPEQSFICKATCFDNNHTMLKLKCPPINKLTPEFMDWFENGFIQSFALKRTSDYSLLPTDFIKVIEQIWAIKDIGNTLFIMMYSAPGEWNYKDCSYYYPYHLVRIYDRVPSVTRDTILEGEIFPHLRSQEQIQRDEEMGMYEPLYCPIDDWLSRDPRHVSKWRAFALMEIQDLINEDKGFLPRWHYIHSNQRFIFEVEGISMTRACESYSLFQSLSLKVPMNYDTQLEIDCIQTLDAAQSEDPCDEPYDESDSYWQDMDDETWHNIENMMEG</sequence>
<dbReference type="InterPro" id="IPR000477">
    <property type="entry name" value="RT_dom"/>
</dbReference>
<dbReference type="InterPro" id="IPR043502">
    <property type="entry name" value="DNA/RNA_pol_sf"/>
</dbReference>
<dbReference type="Pfam" id="PF02160">
    <property type="entry name" value="Peptidase_A3"/>
    <property type="match status" value="1"/>
</dbReference>
<evidence type="ECO:0000256" key="14">
    <source>
        <dbReference type="PROSITE-ProRule" id="PRU00047"/>
    </source>
</evidence>
<dbReference type="InterPro" id="IPR000588">
    <property type="entry name" value="Pept_A3A"/>
</dbReference>
<dbReference type="SUPFAM" id="SSF57756">
    <property type="entry name" value="Retrovirus zinc finger-like domains"/>
    <property type="match status" value="1"/>
</dbReference>
<keyword evidence="19" id="KW-1185">Reference proteome</keyword>
<evidence type="ECO:0000256" key="15">
    <source>
        <dbReference type="SAM" id="MobiDB-lite"/>
    </source>
</evidence>
<evidence type="ECO:0000256" key="4">
    <source>
        <dbReference type="ARBA" id="ARBA00022695"/>
    </source>
</evidence>
<keyword evidence="5" id="KW-0540">Nuclease</keyword>
<dbReference type="GO" id="GO:0003964">
    <property type="term" value="F:RNA-directed DNA polymerase activity"/>
    <property type="evidence" value="ECO:0007669"/>
    <property type="project" value="UniProtKB-KW"/>
</dbReference>
<dbReference type="InterPro" id="IPR001969">
    <property type="entry name" value="Aspartic_peptidase_AS"/>
</dbReference>
<dbReference type="SMART" id="SM00343">
    <property type="entry name" value="ZnF_C2HC"/>
    <property type="match status" value="1"/>
</dbReference>
<dbReference type="InterPro" id="IPR041373">
    <property type="entry name" value="RT_RNaseH"/>
</dbReference>
<accession>A0A0S2A4A7</accession>
<dbReference type="PANTHER" id="PTHR33064:SF37">
    <property type="entry name" value="RIBONUCLEASE H"/>
    <property type="match status" value="1"/>
</dbReference>
<dbReference type="CDD" id="cd09274">
    <property type="entry name" value="RNase_HI_RT_Ty3"/>
    <property type="match status" value="1"/>
</dbReference>
<evidence type="ECO:0000256" key="12">
    <source>
        <dbReference type="ARBA" id="ARBA00022918"/>
    </source>
</evidence>
<dbReference type="Gene3D" id="4.10.60.10">
    <property type="entry name" value="Zinc finger, CCHC-type"/>
    <property type="match status" value="1"/>
</dbReference>
<evidence type="ECO:0000256" key="10">
    <source>
        <dbReference type="ARBA" id="ARBA00022833"/>
    </source>
</evidence>
<dbReference type="GeneID" id="26281735"/>
<evidence type="ECO:0000313" key="18">
    <source>
        <dbReference type="EMBL" id="ALN12435.1"/>
    </source>
</evidence>
<keyword evidence="11" id="KW-0460">Magnesium</keyword>
<feature type="domain" description="Reverse transcriptase" evidence="17">
    <location>
        <begin position="1726"/>
        <end position="1905"/>
    </location>
</feature>
<reference evidence="18 19" key="1">
    <citation type="journal article" date="2017" name="Plant Dis.">
        <title>Blueberry fruit drop-associated virus: A New Member of the Family Caulimoviridae Isolated From Blueberry Exhibiting Fruit-Drop Symptoms.</title>
        <authorList>
            <person name="Diaz-Lara A."/>
            <person name="Martin R.R."/>
        </authorList>
    </citation>
    <scope>NUCLEOTIDE SEQUENCE [LARGE SCALE GENOMIC DNA]</scope>
    <source>
        <strain evidence="18">WA</strain>
    </source>
</reference>
<evidence type="ECO:0000259" key="16">
    <source>
        <dbReference type="PROSITE" id="PS50158"/>
    </source>
</evidence>
<dbReference type="SUPFAM" id="SSF56672">
    <property type="entry name" value="DNA/RNA polymerases"/>
    <property type="match status" value="1"/>
</dbReference>
<dbReference type="KEGG" id="vg:26281735"/>
<evidence type="ECO:0000256" key="8">
    <source>
        <dbReference type="ARBA" id="ARBA00022771"/>
    </source>
</evidence>
<dbReference type="Pfam" id="PF00098">
    <property type="entry name" value="zf-CCHC"/>
    <property type="match status" value="1"/>
</dbReference>
<evidence type="ECO:0000256" key="1">
    <source>
        <dbReference type="ARBA" id="ARBA00012493"/>
    </source>
</evidence>
<feature type="region of interest" description="Disordered" evidence="15">
    <location>
        <begin position="948"/>
        <end position="994"/>
    </location>
</feature>
<feature type="region of interest" description="Disordered" evidence="15">
    <location>
        <begin position="1038"/>
        <end position="1069"/>
    </location>
</feature>
<dbReference type="RefSeq" id="YP_009182100.1">
    <property type="nucleotide sequence ID" value="NC_028462.1"/>
</dbReference>
<keyword evidence="8 14" id="KW-0479">Metal-binding</keyword>
<dbReference type="InterPro" id="IPR036875">
    <property type="entry name" value="Znf_CCHC_sf"/>
</dbReference>
<keyword evidence="6" id="KW-0064">Aspartyl protease</keyword>
<dbReference type="Gene3D" id="3.30.70.270">
    <property type="match status" value="2"/>
</dbReference>